<dbReference type="AlphaFoldDB" id="A0A0C1C2J4"/>
<protein>
    <submittedName>
        <fullName evidence="1">Uncharacterized protein</fullName>
    </submittedName>
</protein>
<sequence>MVNFFEDSHRLIEIKYDFYGIPHARPIDISQSQETPLSSDITTSPESVVLTSSKRSLPSQQVWRQETVMGRMVNFFEQAAHILGKVWPKRSKKVDQRLMAAIHGNRIEAAYPGLQIAPLSRVLNYLVPFLKAQKGEMAPPKELIHSLQQCAKWSADLEKIGEFKSSKKRNASLENLAKQIGKKITSLSPGEKCLIPGGWIERGRKEHFALYEITKNPEGDYQLKIISRDPFINPQASLFSAGKVKIYPETIFNHLTLDELTNSAWLQALLNLQILPKVPKENAEIVSPNFSSLSNLFSPLADKIDQSAKPIKKYKTESQQAQIKNIWMVVDLLGVEKPGGEAMRKKRNLQLKVNTLFQFFEVAKKDLANNRTNQILLQEGIQNVSRITGLLLAENYLTEPEAAIIIRECGIIEKAIESAKNAKIKTSKKNPFEQKKTLAKFSFLIPKVTIKPLDVRGVEESTLRPFIKAQVNIPSEGLSINEPEMVEIPHLTSDTIANTLSDLCAKCKALALNGEDYALQSGILDFVQGIALPEISPPIFFGGKRYSLYFDYKGGSIDWANMSSEERKACCLELGEISQILVESSQKTETLNPEKLMTLIKVGILQDYLARLEAGDTTINRIDITFWSEVINQFFDRLDTRIRTYSKRENDLINELINQCDAKDQYGSITEEYRHEGQEYPYKIQRPSNFFSQEKMPEEFIAVEKQIQLFESIFPFKMGYHSLPKGASEMIQASWNKRYEFTLFRAAAQKKMEVVSAFRREEPTEEMIRDDAEKVLQGIRLMSKIEGEKTTLPPIDQRDLADLLMLVSEGSLFEMMGFIRDKPHLLEYADVRSLIEHTLFGGQKEETPYPTQFIRHHLFTEDLDKKECLLFADWIQEQCQLFSNRGSIHETLFLINLAHNLKNLAPDFIIDHPINDEFPKYVQVVREWAYASLDPTKPEFENRHTLWSHLLLLHENAEHLDGRQIVEFLEGNAVLKNATPEAYEWDPMLQARLHILREKWKKPIEDFLKKTEAKPFIQEAANFICQLTQSEPSKEEWKGTFPVYSAGDYEVDLNAGSLINKKAGWSSQGIPIAILKKPQVEKILSQANAKGLSSKHVRKKDVDYYFIQESKNHSFAIAAEKDIISVYKEIDLE</sequence>
<evidence type="ECO:0000313" key="1">
    <source>
        <dbReference type="EMBL" id="KIA77816.1"/>
    </source>
</evidence>
<dbReference type="EMBL" id="JSAM01000061">
    <property type="protein sequence ID" value="KIA77816.1"/>
    <property type="molecule type" value="Genomic_DNA"/>
</dbReference>
<organism evidence="1 2">
    <name type="scientific">Parachlamydia acanthamoebae</name>
    <dbReference type="NCBI Taxonomy" id="83552"/>
    <lineage>
        <taxon>Bacteria</taxon>
        <taxon>Pseudomonadati</taxon>
        <taxon>Chlamydiota</taxon>
        <taxon>Chlamydiia</taxon>
        <taxon>Parachlamydiales</taxon>
        <taxon>Parachlamydiaceae</taxon>
        <taxon>Parachlamydia</taxon>
    </lineage>
</organism>
<reference evidence="1 2" key="1">
    <citation type="journal article" date="2014" name="Mol. Biol. Evol.">
        <title>Massive expansion of Ubiquitination-related gene families within the Chlamydiae.</title>
        <authorList>
            <person name="Domman D."/>
            <person name="Collingro A."/>
            <person name="Lagkouvardos I."/>
            <person name="Gehre L."/>
            <person name="Weinmaier T."/>
            <person name="Rattei T."/>
            <person name="Subtil A."/>
            <person name="Horn M."/>
        </authorList>
    </citation>
    <scope>NUCLEOTIDE SEQUENCE [LARGE SCALE GENOMIC DNA]</scope>
    <source>
        <strain evidence="1 2">OEW1</strain>
    </source>
</reference>
<proteinExistence type="predicted"/>
<dbReference type="Proteomes" id="UP000031307">
    <property type="component" value="Unassembled WGS sequence"/>
</dbReference>
<accession>A0A0C1C2J4</accession>
<comment type="caution">
    <text evidence="1">The sequence shown here is derived from an EMBL/GenBank/DDBJ whole genome shotgun (WGS) entry which is preliminary data.</text>
</comment>
<name>A0A0C1C2J4_9BACT</name>
<gene>
    <name evidence="1" type="ORF">DB43_FQ00010</name>
</gene>
<feature type="non-terminal residue" evidence="1">
    <location>
        <position position="1133"/>
    </location>
</feature>
<evidence type="ECO:0000313" key="2">
    <source>
        <dbReference type="Proteomes" id="UP000031307"/>
    </source>
</evidence>